<proteinExistence type="inferred from homology"/>
<protein>
    <recommendedName>
        <fullName evidence="4">16S rRNA (cytosine(967)-C(5))-methyltransferase</fullName>
        <ecNumber evidence="4">2.1.1.176</ecNumber>
    </recommendedName>
    <alternativeName>
        <fullName evidence="11">16S rRNA m5C967 methyltransferase</fullName>
    </alternativeName>
    <alternativeName>
        <fullName evidence="12">rRNA (cytosine-C(5)-)-methyltransferase RsmB</fullName>
    </alternativeName>
</protein>
<evidence type="ECO:0000256" key="4">
    <source>
        <dbReference type="ARBA" id="ARBA00012140"/>
    </source>
</evidence>
<dbReference type="InterPro" id="IPR049560">
    <property type="entry name" value="MeTrfase_RsmB-F_NOP2_cat"/>
</dbReference>
<evidence type="ECO:0000259" key="15">
    <source>
        <dbReference type="PROSITE" id="PS51686"/>
    </source>
</evidence>
<dbReference type="InterPro" id="IPR023267">
    <property type="entry name" value="RCMT"/>
</dbReference>
<dbReference type="PROSITE" id="PS51686">
    <property type="entry name" value="SAM_MT_RSMB_NOP"/>
    <property type="match status" value="1"/>
</dbReference>
<comment type="function">
    <text evidence="1">Specifically methylates the cytosine at position 967 (m5C967) of 16S rRNA.</text>
</comment>
<dbReference type="PRINTS" id="PR02008">
    <property type="entry name" value="RCMTFAMILY"/>
</dbReference>
<evidence type="ECO:0000256" key="10">
    <source>
        <dbReference type="ARBA" id="ARBA00022884"/>
    </source>
</evidence>
<dbReference type="InterPro" id="IPR054728">
    <property type="entry name" value="RsmB-like_ferredoxin"/>
</dbReference>
<keyword evidence="9 14" id="KW-0949">S-adenosyl-L-methionine</keyword>
<dbReference type="Gene3D" id="3.40.50.150">
    <property type="entry name" value="Vaccinia Virus protein VP39"/>
    <property type="match status" value="1"/>
</dbReference>
<dbReference type="GO" id="GO:0070475">
    <property type="term" value="P:rRNA base methylation"/>
    <property type="evidence" value="ECO:0007669"/>
    <property type="project" value="TreeGrafter"/>
</dbReference>
<feature type="binding site" evidence="14">
    <location>
        <position position="306"/>
    </location>
    <ligand>
        <name>S-adenosyl-L-methionine</name>
        <dbReference type="ChEBI" id="CHEBI:59789"/>
    </ligand>
</feature>
<sequence length="446" mass="48876">MSSAAGSRAAAAKILQQVLQHGRSLSQAIPAETAHLEPNTRAFAQAICYQVLRQLPSYEWLIAKLIEKPLKTKVRVVHYLLLVGLCQQRDMRVPAHAAIAETVEACSLVRQKNLKGMVNAVLRSYQRQQAELEAELAAVSEKTPALAYGHPGWLLKRLQAAYPQQWQVICSANNIAPPLWLRVNTQHHTPAAYLAKLEAAGIEASSGDFSAIRLAQGMDVTQLPGFTEGHVSVQDRSAQLAAHILAAEPGMRVLDACAAPGGKTVHLLEHSESLKVTAIDFDADRLKRVHENLQRAAVNAEVLCADAANPESWWDGELFDRILLDAPCSATGVIRRHPDIKWLRRADDIANLVALQKQILQAQWRLLKPGGCLLYATCSVLPEENILQIQAFLATVDDAEAVEISIEKDGSGANVVVENSAINGWQLLPDTDSGDGFFYFLLQKRK</sequence>
<dbReference type="Gene3D" id="1.10.940.10">
    <property type="entry name" value="NusB-like"/>
    <property type="match status" value="1"/>
</dbReference>
<evidence type="ECO:0000256" key="14">
    <source>
        <dbReference type="PROSITE-ProRule" id="PRU01023"/>
    </source>
</evidence>
<dbReference type="PANTHER" id="PTHR22807:SF61">
    <property type="entry name" value="NOL1_NOP2_SUN FAMILY PROTEIN _ ANTITERMINATION NUSB DOMAIN-CONTAINING PROTEIN"/>
    <property type="match status" value="1"/>
</dbReference>
<comment type="similarity">
    <text evidence="3 14">Belongs to the class I-like SAM-binding methyltransferase superfamily. RsmB/NOP family.</text>
</comment>
<keyword evidence="10 14" id="KW-0694">RNA-binding</keyword>
<dbReference type="InterPro" id="IPR035926">
    <property type="entry name" value="NusB-like_sf"/>
</dbReference>
<feature type="binding site" evidence="14">
    <location>
        <begin position="257"/>
        <end position="263"/>
    </location>
    <ligand>
        <name>S-adenosyl-L-methionine</name>
        <dbReference type="ChEBI" id="CHEBI:59789"/>
    </ligand>
</feature>
<dbReference type="EMBL" id="PIPJ01000001">
    <property type="protein sequence ID" value="RUO23153.1"/>
    <property type="molecule type" value="Genomic_DNA"/>
</dbReference>
<evidence type="ECO:0000256" key="6">
    <source>
        <dbReference type="ARBA" id="ARBA00022552"/>
    </source>
</evidence>
<evidence type="ECO:0000256" key="12">
    <source>
        <dbReference type="ARBA" id="ARBA00031088"/>
    </source>
</evidence>
<dbReference type="NCBIfam" id="NF008149">
    <property type="entry name" value="PRK10901.1"/>
    <property type="match status" value="1"/>
</dbReference>
<feature type="binding site" evidence="14">
    <location>
        <position position="325"/>
    </location>
    <ligand>
        <name>S-adenosyl-L-methionine</name>
        <dbReference type="ChEBI" id="CHEBI:59789"/>
    </ligand>
</feature>
<dbReference type="PANTHER" id="PTHR22807">
    <property type="entry name" value="NOP2 YEAST -RELATED NOL1/NOP2/FMU SUN DOMAIN-CONTAINING"/>
    <property type="match status" value="1"/>
</dbReference>
<dbReference type="Pfam" id="PF01189">
    <property type="entry name" value="Methyltr_RsmB-F"/>
    <property type="match status" value="1"/>
</dbReference>
<evidence type="ECO:0000256" key="5">
    <source>
        <dbReference type="ARBA" id="ARBA00022490"/>
    </source>
</evidence>
<dbReference type="FunFam" id="3.40.50.150:FF:000022">
    <property type="entry name" value="Ribosomal RNA small subunit methyltransferase B"/>
    <property type="match status" value="1"/>
</dbReference>
<dbReference type="SUPFAM" id="SSF53335">
    <property type="entry name" value="S-adenosyl-L-methionine-dependent methyltransferases"/>
    <property type="match status" value="1"/>
</dbReference>
<accession>A0A432W1W3</accession>
<keyword evidence="6" id="KW-0698">rRNA processing</keyword>
<keyword evidence="7 14" id="KW-0489">Methyltransferase</keyword>
<dbReference type="Gene3D" id="3.30.70.1170">
    <property type="entry name" value="Sun protein, domain 3"/>
    <property type="match status" value="1"/>
</dbReference>
<feature type="active site" description="Nucleophile" evidence="14">
    <location>
        <position position="378"/>
    </location>
</feature>
<dbReference type="RefSeq" id="WP_126764694.1">
    <property type="nucleotide sequence ID" value="NZ_PIPJ01000001.1"/>
</dbReference>
<reference evidence="17" key="1">
    <citation type="journal article" date="2018" name="Front. Microbiol.">
        <title>Genome-Based Analysis Reveals the Taxonomy and Diversity of the Family Idiomarinaceae.</title>
        <authorList>
            <person name="Liu Y."/>
            <person name="Lai Q."/>
            <person name="Shao Z."/>
        </authorList>
    </citation>
    <scope>NUCLEOTIDE SEQUENCE [LARGE SCALE GENOMIC DNA]</scope>
    <source>
        <strain evidence="17">GBPy7</strain>
    </source>
</reference>
<evidence type="ECO:0000256" key="1">
    <source>
        <dbReference type="ARBA" id="ARBA00002724"/>
    </source>
</evidence>
<dbReference type="CDD" id="cd02440">
    <property type="entry name" value="AdoMet_MTases"/>
    <property type="match status" value="1"/>
</dbReference>
<comment type="subcellular location">
    <subcellularLocation>
        <location evidence="2">Cytoplasm</location>
    </subcellularLocation>
</comment>
<dbReference type="GO" id="GO:0006355">
    <property type="term" value="P:regulation of DNA-templated transcription"/>
    <property type="evidence" value="ECO:0007669"/>
    <property type="project" value="InterPro"/>
</dbReference>
<dbReference type="InterPro" id="IPR029063">
    <property type="entry name" value="SAM-dependent_MTases_sf"/>
</dbReference>
<dbReference type="InterPro" id="IPR004573">
    <property type="entry name" value="rRNA_ssu_MeTfrase_B"/>
</dbReference>
<organism evidence="16 17">
    <name type="scientific">Aliidiomarina iranensis</name>
    <dbReference type="NCBI Taxonomy" id="1434071"/>
    <lineage>
        <taxon>Bacteria</taxon>
        <taxon>Pseudomonadati</taxon>
        <taxon>Pseudomonadota</taxon>
        <taxon>Gammaproteobacteria</taxon>
        <taxon>Alteromonadales</taxon>
        <taxon>Idiomarinaceae</taxon>
        <taxon>Aliidiomarina</taxon>
    </lineage>
</organism>
<keyword evidence="5" id="KW-0963">Cytoplasm</keyword>
<feature type="binding site" evidence="14">
    <location>
        <position position="280"/>
    </location>
    <ligand>
        <name>S-adenosyl-L-methionine</name>
        <dbReference type="ChEBI" id="CHEBI:59789"/>
    </ligand>
</feature>
<dbReference type="PROSITE" id="PS01153">
    <property type="entry name" value="NOL1_NOP2_SUN"/>
    <property type="match status" value="1"/>
</dbReference>
<dbReference type="AlphaFoldDB" id="A0A432W1W3"/>
<evidence type="ECO:0000313" key="16">
    <source>
        <dbReference type="EMBL" id="RUO23153.1"/>
    </source>
</evidence>
<dbReference type="OrthoDB" id="9810297at2"/>
<name>A0A432W1W3_9GAMM</name>
<dbReference type="InterPro" id="IPR001678">
    <property type="entry name" value="MeTrfase_RsmB-F_NOP2_dom"/>
</dbReference>
<dbReference type="GO" id="GO:0005829">
    <property type="term" value="C:cytosol"/>
    <property type="evidence" value="ECO:0007669"/>
    <property type="project" value="TreeGrafter"/>
</dbReference>
<evidence type="ECO:0000256" key="11">
    <source>
        <dbReference type="ARBA" id="ARBA00030399"/>
    </source>
</evidence>
<dbReference type="EC" id="2.1.1.176" evidence="4"/>
<dbReference type="GO" id="GO:0003723">
    <property type="term" value="F:RNA binding"/>
    <property type="evidence" value="ECO:0007669"/>
    <property type="project" value="UniProtKB-UniRule"/>
</dbReference>
<keyword evidence="8 14" id="KW-0808">Transferase</keyword>
<feature type="domain" description="SAM-dependent MTase RsmB/NOP-type" evidence="15">
    <location>
        <begin position="169"/>
        <end position="445"/>
    </location>
</feature>
<comment type="caution">
    <text evidence="16">The sequence shown here is derived from an EMBL/GenBank/DDBJ whole genome shotgun (WGS) entry which is preliminary data.</text>
</comment>
<dbReference type="Gene3D" id="1.10.287.730">
    <property type="entry name" value="Helix hairpin bin"/>
    <property type="match status" value="1"/>
</dbReference>
<dbReference type="InterPro" id="IPR018314">
    <property type="entry name" value="RsmB/NOL1/NOP2-like_CS"/>
</dbReference>
<evidence type="ECO:0000256" key="2">
    <source>
        <dbReference type="ARBA" id="ARBA00004496"/>
    </source>
</evidence>
<dbReference type="Pfam" id="PF01029">
    <property type="entry name" value="NusB"/>
    <property type="match status" value="1"/>
</dbReference>
<dbReference type="NCBIfam" id="TIGR00563">
    <property type="entry name" value="rsmB"/>
    <property type="match status" value="1"/>
</dbReference>
<dbReference type="InterPro" id="IPR006027">
    <property type="entry name" value="NusB_RsmB_TIM44"/>
</dbReference>
<gene>
    <name evidence="16" type="ORF">CWE08_00415</name>
</gene>
<evidence type="ECO:0000256" key="9">
    <source>
        <dbReference type="ARBA" id="ARBA00022691"/>
    </source>
</evidence>
<keyword evidence="17" id="KW-1185">Reference proteome</keyword>
<dbReference type="GO" id="GO:0009383">
    <property type="term" value="F:rRNA (cytosine-C5-)-methyltransferase activity"/>
    <property type="evidence" value="ECO:0007669"/>
    <property type="project" value="TreeGrafter"/>
</dbReference>
<evidence type="ECO:0000256" key="7">
    <source>
        <dbReference type="ARBA" id="ARBA00022603"/>
    </source>
</evidence>
<evidence type="ECO:0000256" key="8">
    <source>
        <dbReference type="ARBA" id="ARBA00022679"/>
    </source>
</evidence>
<evidence type="ECO:0000256" key="13">
    <source>
        <dbReference type="ARBA" id="ARBA00047283"/>
    </source>
</evidence>
<dbReference type="Proteomes" id="UP000288395">
    <property type="component" value="Unassembled WGS sequence"/>
</dbReference>
<dbReference type="SUPFAM" id="SSF48013">
    <property type="entry name" value="NusB-like"/>
    <property type="match status" value="1"/>
</dbReference>
<evidence type="ECO:0000256" key="3">
    <source>
        <dbReference type="ARBA" id="ARBA00007494"/>
    </source>
</evidence>
<dbReference type="Pfam" id="PF22458">
    <property type="entry name" value="RsmF-B_ferredox"/>
    <property type="match status" value="1"/>
</dbReference>
<comment type="catalytic activity">
    <reaction evidence="13">
        <text>cytidine(967) in 16S rRNA + S-adenosyl-L-methionine = 5-methylcytidine(967) in 16S rRNA + S-adenosyl-L-homocysteine + H(+)</text>
        <dbReference type="Rhea" id="RHEA:42748"/>
        <dbReference type="Rhea" id="RHEA-COMP:10219"/>
        <dbReference type="Rhea" id="RHEA-COMP:10220"/>
        <dbReference type="ChEBI" id="CHEBI:15378"/>
        <dbReference type="ChEBI" id="CHEBI:57856"/>
        <dbReference type="ChEBI" id="CHEBI:59789"/>
        <dbReference type="ChEBI" id="CHEBI:74483"/>
        <dbReference type="ChEBI" id="CHEBI:82748"/>
        <dbReference type="EC" id="2.1.1.176"/>
    </reaction>
</comment>
<evidence type="ECO:0000313" key="17">
    <source>
        <dbReference type="Proteomes" id="UP000288395"/>
    </source>
</evidence>